<dbReference type="PANTHER" id="PTHR11079:SF202">
    <property type="entry name" value="TRNA-SPECIFIC ADENOSINE DEAMINASE"/>
    <property type="match status" value="1"/>
</dbReference>
<dbReference type="STRING" id="312017.A4VDC3"/>
<dbReference type="KEGG" id="tet:TTHERM_00218899"/>
<accession>A4VDC3</accession>
<reference evidence="5" key="1">
    <citation type="journal article" date="2006" name="PLoS Biol.">
        <title>Macronuclear genome sequence of the ciliate Tetrahymena thermophila, a model eukaryote.</title>
        <authorList>
            <person name="Eisen J.A."/>
            <person name="Coyne R.S."/>
            <person name="Wu M."/>
            <person name="Wu D."/>
            <person name="Thiagarajan M."/>
            <person name="Wortman J.R."/>
            <person name="Badger J.H."/>
            <person name="Ren Q."/>
            <person name="Amedeo P."/>
            <person name="Jones K.M."/>
            <person name="Tallon L.J."/>
            <person name="Delcher A.L."/>
            <person name="Salzberg S.L."/>
            <person name="Silva J.C."/>
            <person name="Haas B.J."/>
            <person name="Majoros W.H."/>
            <person name="Farzad M."/>
            <person name="Carlton J.M."/>
            <person name="Smith R.K. Jr."/>
            <person name="Garg J."/>
            <person name="Pearlman R.E."/>
            <person name="Karrer K.M."/>
            <person name="Sun L."/>
            <person name="Manning G."/>
            <person name="Elde N.C."/>
            <person name="Turkewitz A.P."/>
            <person name="Asai D.J."/>
            <person name="Wilkes D.E."/>
            <person name="Wang Y."/>
            <person name="Cai H."/>
            <person name="Collins K."/>
            <person name="Stewart B.A."/>
            <person name="Lee S.R."/>
            <person name="Wilamowska K."/>
            <person name="Weinberg Z."/>
            <person name="Ruzzo W.L."/>
            <person name="Wloga D."/>
            <person name="Gaertig J."/>
            <person name="Frankel J."/>
            <person name="Tsao C.-C."/>
            <person name="Gorovsky M.A."/>
            <person name="Keeling P.J."/>
            <person name="Waller R.F."/>
            <person name="Patron N.J."/>
            <person name="Cherry J.M."/>
            <person name="Stover N.A."/>
            <person name="Krieger C.J."/>
            <person name="del Toro C."/>
            <person name="Ryder H.F."/>
            <person name="Williamson S.C."/>
            <person name="Barbeau R.A."/>
            <person name="Hamilton E.P."/>
            <person name="Orias E."/>
        </authorList>
    </citation>
    <scope>NUCLEOTIDE SEQUENCE [LARGE SCALE GENOMIC DNA]</scope>
    <source>
        <strain evidence="5">SB210</strain>
    </source>
</reference>
<feature type="domain" description="CMP/dCMP-type deaminase" evidence="3">
    <location>
        <begin position="5"/>
        <end position="118"/>
    </location>
</feature>
<dbReference type="Pfam" id="PF00383">
    <property type="entry name" value="dCMP_cyt_deam_1"/>
    <property type="match status" value="1"/>
</dbReference>
<dbReference type="GO" id="GO:0008270">
    <property type="term" value="F:zinc ion binding"/>
    <property type="evidence" value="ECO:0007669"/>
    <property type="project" value="InterPro"/>
</dbReference>
<dbReference type="GeneID" id="7838239"/>
<organism evidence="4 5">
    <name type="scientific">Tetrahymena thermophila (strain SB210)</name>
    <dbReference type="NCBI Taxonomy" id="312017"/>
    <lineage>
        <taxon>Eukaryota</taxon>
        <taxon>Sar</taxon>
        <taxon>Alveolata</taxon>
        <taxon>Ciliophora</taxon>
        <taxon>Intramacronucleata</taxon>
        <taxon>Oligohymenophorea</taxon>
        <taxon>Hymenostomatida</taxon>
        <taxon>Tetrahymenina</taxon>
        <taxon>Tetrahymenidae</taxon>
        <taxon>Tetrahymena</taxon>
    </lineage>
</organism>
<dbReference type="Proteomes" id="UP000009168">
    <property type="component" value="Unassembled WGS sequence"/>
</dbReference>
<evidence type="ECO:0000313" key="5">
    <source>
        <dbReference type="Proteomes" id="UP000009168"/>
    </source>
</evidence>
<evidence type="ECO:0000256" key="2">
    <source>
        <dbReference type="ARBA" id="ARBA00022833"/>
    </source>
</evidence>
<dbReference type="EMBL" id="GG662621">
    <property type="protein sequence ID" value="EDK31523.1"/>
    <property type="molecule type" value="Genomic_DNA"/>
</dbReference>
<dbReference type="CDD" id="cd01285">
    <property type="entry name" value="nucleoside_deaminase"/>
    <property type="match status" value="1"/>
</dbReference>
<name>A4VDC3_TETTS</name>
<dbReference type="SUPFAM" id="SSF53927">
    <property type="entry name" value="Cytidine deaminase-like"/>
    <property type="match status" value="1"/>
</dbReference>
<dbReference type="AlphaFoldDB" id="A4VDC3"/>
<keyword evidence="2" id="KW-0862">Zinc</keyword>
<dbReference type="GO" id="GO:0002100">
    <property type="term" value="P:tRNA wobble adenosine to inosine editing"/>
    <property type="evidence" value="ECO:0007669"/>
    <property type="project" value="TreeGrafter"/>
</dbReference>
<evidence type="ECO:0000256" key="1">
    <source>
        <dbReference type="ARBA" id="ARBA00022723"/>
    </source>
</evidence>
<dbReference type="eggNOG" id="KOG1018">
    <property type="taxonomic scope" value="Eukaryota"/>
</dbReference>
<dbReference type="InParanoid" id="A4VDC3"/>
<gene>
    <name evidence="4" type="ORF">TTHERM_00218899</name>
</gene>
<dbReference type="RefSeq" id="XP_001470903.1">
    <property type="nucleotide sequence ID" value="XM_001470853.2"/>
</dbReference>
<dbReference type="InterPro" id="IPR016193">
    <property type="entry name" value="Cytidine_deaminase-like"/>
</dbReference>
<dbReference type="PROSITE" id="PS51747">
    <property type="entry name" value="CYT_DCMP_DEAMINASES_2"/>
    <property type="match status" value="1"/>
</dbReference>
<dbReference type="SMR" id="A4VDC3"/>
<protein>
    <submittedName>
        <fullName evidence="4">Cytidine and deoxycytidylate deaminase zinc-binding region protein</fullName>
    </submittedName>
</protein>
<evidence type="ECO:0000259" key="3">
    <source>
        <dbReference type="PROSITE" id="PS51747"/>
    </source>
</evidence>
<sequence length="160" mass="18072">MEQMNDHQYFIQEAIKEAELAVITGDGEPFGCVIVRDGKIIVRAHNRLYIDYDPTAHAETVAIRLACKQEKSLILKDCIIYASAQPCPMCSTAISACGAKEVYYCVPGTQIQEAFSQITNFEELGLHPKQFLRREYPCTHIHNDEGLKVINSYFTSKKPK</sequence>
<dbReference type="Gene3D" id="3.40.140.10">
    <property type="entry name" value="Cytidine Deaminase, domain 2"/>
    <property type="match status" value="1"/>
</dbReference>
<keyword evidence="5" id="KW-1185">Reference proteome</keyword>
<dbReference type="HOGENOM" id="CLU_025810_5_2_1"/>
<dbReference type="OMA" id="FAMSAGD"/>
<proteinExistence type="predicted"/>
<dbReference type="InterPro" id="IPR016192">
    <property type="entry name" value="APOBEC/CMP_deaminase_Zn-bd"/>
</dbReference>
<dbReference type="PROSITE" id="PS00903">
    <property type="entry name" value="CYT_DCMP_DEAMINASES_1"/>
    <property type="match status" value="1"/>
</dbReference>
<dbReference type="PANTHER" id="PTHR11079">
    <property type="entry name" value="CYTOSINE DEAMINASE FAMILY MEMBER"/>
    <property type="match status" value="1"/>
</dbReference>
<dbReference type="OrthoDB" id="416378at2759"/>
<keyword evidence="1" id="KW-0479">Metal-binding</keyword>
<dbReference type="GO" id="GO:0052717">
    <property type="term" value="F:tRNA-specific adenosine-34 deaminase activity"/>
    <property type="evidence" value="ECO:0007669"/>
    <property type="project" value="TreeGrafter"/>
</dbReference>
<evidence type="ECO:0000313" key="4">
    <source>
        <dbReference type="EMBL" id="EDK31523.1"/>
    </source>
</evidence>
<dbReference type="InterPro" id="IPR002125">
    <property type="entry name" value="CMP_dCMP_dom"/>
</dbReference>